<gene>
    <name evidence="2" type="ORF">E5333_00340</name>
</gene>
<organism evidence="2 3">
    <name type="scientific">Muribaculum intestinale</name>
    <dbReference type="NCBI Taxonomy" id="1796646"/>
    <lineage>
        <taxon>Bacteria</taxon>
        <taxon>Pseudomonadati</taxon>
        <taxon>Bacteroidota</taxon>
        <taxon>Bacteroidia</taxon>
        <taxon>Bacteroidales</taxon>
        <taxon>Muribaculaceae</taxon>
        <taxon>Muribaculum</taxon>
    </lineage>
</organism>
<feature type="region of interest" description="Disordered" evidence="1">
    <location>
        <begin position="66"/>
        <end position="170"/>
    </location>
</feature>
<dbReference type="AlphaFoldDB" id="A0A4S2G426"/>
<dbReference type="RefSeq" id="WP_123478166.1">
    <property type="nucleotide sequence ID" value="NZ_CAMRAI010000019.1"/>
</dbReference>
<comment type="caution">
    <text evidence="2">The sequence shown here is derived from an EMBL/GenBank/DDBJ whole genome shotgun (WGS) entry which is preliminary data.</text>
</comment>
<dbReference type="Proteomes" id="UP000306630">
    <property type="component" value="Unassembled WGS sequence"/>
</dbReference>
<accession>A0A4S2G426</accession>
<protein>
    <submittedName>
        <fullName evidence="2">Uncharacterized protein</fullName>
    </submittedName>
</protein>
<feature type="compositionally biased region" description="Basic and acidic residues" evidence="1">
    <location>
        <begin position="80"/>
        <end position="134"/>
    </location>
</feature>
<sequence>MKTRYKFDECWKEALRRLGDSAGHVEAQIRRYLEEGTEPDIADLNYYYEGFVAVWVLIKAQIDARKERNARARERRRMRRDAILEAEEAKKRRREAEAARKAEAEQAEKQRIADERKARRREERLRKVAPRRDSISSSPAMTKPAPSPTPTFASRFRGPGIATPRVAGWQ</sequence>
<evidence type="ECO:0000256" key="1">
    <source>
        <dbReference type="SAM" id="MobiDB-lite"/>
    </source>
</evidence>
<reference evidence="2 3" key="1">
    <citation type="submission" date="2019-04" db="EMBL/GenBank/DDBJ databases">
        <title>Microbes associate with the intestines of laboratory mice.</title>
        <authorList>
            <person name="Navarre W."/>
            <person name="Wong E."/>
            <person name="Huang K."/>
            <person name="Tropini C."/>
            <person name="Ng K."/>
            <person name="Yu B."/>
        </authorList>
    </citation>
    <scope>NUCLEOTIDE SEQUENCE [LARGE SCALE GENOMIC DNA]</scope>
    <source>
        <strain evidence="2 3">NM06_A21</strain>
    </source>
</reference>
<proteinExistence type="predicted"/>
<evidence type="ECO:0000313" key="2">
    <source>
        <dbReference type="EMBL" id="TGY76736.1"/>
    </source>
</evidence>
<evidence type="ECO:0000313" key="3">
    <source>
        <dbReference type="Proteomes" id="UP000306630"/>
    </source>
</evidence>
<name>A0A4S2G426_9BACT</name>
<dbReference type="EMBL" id="SRYD01000001">
    <property type="protein sequence ID" value="TGY76736.1"/>
    <property type="molecule type" value="Genomic_DNA"/>
</dbReference>